<accession>A0ACB9IPV7</accession>
<organism evidence="1 2">
    <name type="scientific">Smallanthus sonchifolius</name>
    <dbReference type="NCBI Taxonomy" id="185202"/>
    <lineage>
        <taxon>Eukaryota</taxon>
        <taxon>Viridiplantae</taxon>
        <taxon>Streptophyta</taxon>
        <taxon>Embryophyta</taxon>
        <taxon>Tracheophyta</taxon>
        <taxon>Spermatophyta</taxon>
        <taxon>Magnoliopsida</taxon>
        <taxon>eudicotyledons</taxon>
        <taxon>Gunneridae</taxon>
        <taxon>Pentapetalae</taxon>
        <taxon>asterids</taxon>
        <taxon>campanulids</taxon>
        <taxon>Asterales</taxon>
        <taxon>Asteraceae</taxon>
        <taxon>Asteroideae</taxon>
        <taxon>Heliantheae alliance</taxon>
        <taxon>Millerieae</taxon>
        <taxon>Smallanthus</taxon>
    </lineage>
</organism>
<keyword evidence="2" id="KW-1185">Reference proteome</keyword>
<sequence>MMPPALLSCRLSDRGLPRDLVLKQHCKLKINLTVTREGGNQIATGKSVVEIGWGLNDDAVEVILDNVVLMGL</sequence>
<reference evidence="1 2" key="2">
    <citation type="journal article" date="2022" name="Mol. Ecol. Resour.">
        <title>The genomes of chicory, endive, great burdock and yacon provide insights into Asteraceae paleo-polyploidization history and plant inulin production.</title>
        <authorList>
            <person name="Fan W."/>
            <person name="Wang S."/>
            <person name="Wang H."/>
            <person name="Wang A."/>
            <person name="Jiang F."/>
            <person name="Liu H."/>
            <person name="Zhao H."/>
            <person name="Xu D."/>
            <person name="Zhang Y."/>
        </authorList>
    </citation>
    <scope>NUCLEOTIDE SEQUENCE [LARGE SCALE GENOMIC DNA]</scope>
    <source>
        <strain evidence="2">cv. Yunnan</strain>
        <tissue evidence="1">Leaves</tissue>
    </source>
</reference>
<dbReference type="EMBL" id="CM042024">
    <property type="protein sequence ID" value="KAI3809974.1"/>
    <property type="molecule type" value="Genomic_DNA"/>
</dbReference>
<dbReference type="Proteomes" id="UP001056120">
    <property type="component" value="Linkage Group LG07"/>
</dbReference>
<gene>
    <name evidence="1" type="ORF">L1987_19579</name>
</gene>
<proteinExistence type="predicted"/>
<evidence type="ECO:0000313" key="1">
    <source>
        <dbReference type="EMBL" id="KAI3809974.1"/>
    </source>
</evidence>
<protein>
    <submittedName>
        <fullName evidence="1">Uncharacterized protein</fullName>
    </submittedName>
</protein>
<comment type="caution">
    <text evidence="1">The sequence shown here is derived from an EMBL/GenBank/DDBJ whole genome shotgun (WGS) entry which is preliminary data.</text>
</comment>
<evidence type="ECO:0000313" key="2">
    <source>
        <dbReference type="Proteomes" id="UP001056120"/>
    </source>
</evidence>
<name>A0ACB9IPV7_9ASTR</name>
<reference evidence="2" key="1">
    <citation type="journal article" date="2022" name="Mol. Ecol. Resour.">
        <title>The genomes of chicory, endive, great burdock and yacon provide insights into Asteraceae palaeo-polyploidization history and plant inulin production.</title>
        <authorList>
            <person name="Fan W."/>
            <person name="Wang S."/>
            <person name="Wang H."/>
            <person name="Wang A."/>
            <person name="Jiang F."/>
            <person name="Liu H."/>
            <person name="Zhao H."/>
            <person name="Xu D."/>
            <person name="Zhang Y."/>
        </authorList>
    </citation>
    <scope>NUCLEOTIDE SEQUENCE [LARGE SCALE GENOMIC DNA]</scope>
    <source>
        <strain evidence="2">cv. Yunnan</strain>
    </source>
</reference>